<dbReference type="EMBL" id="JAPAAF010000108">
    <property type="protein sequence ID" value="MCW0485058.1"/>
    <property type="molecule type" value="Genomic_DNA"/>
</dbReference>
<accession>A0AA42C7J7</accession>
<organism evidence="1 2">
    <name type="scientific">Gaoshiqia sediminis</name>
    <dbReference type="NCBI Taxonomy" id="2986998"/>
    <lineage>
        <taxon>Bacteria</taxon>
        <taxon>Pseudomonadati</taxon>
        <taxon>Bacteroidota</taxon>
        <taxon>Bacteroidia</taxon>
        <taxon>Marinilabiliales</taxon>
        <taxon>Prolixibacteraceae</taxon>
        <taxon>Gaoshiqia</taxon>
    </lineage>
</organism>
<name>A0AA42C7J7_9BACT</name>
<dbReference type="RefSeq" id="WP_282593643.1">
    <property type="nucleotide sequence ID" value="NZ_JAPAAF010000108.1"/>
</dbReference>
<comment type="caution">
    <text evidence="1">The sequence shown here is derived from an EMBL/GenBank/DDBJ whole genome shotgun (WGS) entry which is preliminary data.</text>
</comment>
<protein>
    <submittedName>
        <fullName evidence="1">Uncharacterized protein</fullName>
    </submittedName>
</protein>
<evidence type="ECO:0000313" key="1">
    <source>
        <dbReference type="EMBL" id="MCW0485058.1"/>
    </source>
</evidence>
<sequence>MRSYETFAIKSIEKINSSTRFGVEESGCLSYSPNWIGGDEWFDHFVIGVLRLKLAFLVVLITPKEWNWILGLKVASVLQ</sequence>
<proteinExistence type="predicted"/>
<dbReference type="Proteomes" id="UP001163821">
    <property type="component" value="Unassembled WGS sequence"/>
</dbReference>
<keyword evidence="2" id="KW-1185">Reference proteome</keyword>
<reference evidence="1" key="1">
    <citation type="submission" date="2022-10" db="EMBL/GenBank/DDBJ databases">
        <title>Gaoshiqiia sediminis gen. nov., sp. nov., isolated from coastal sediment.</title>
        <authorList>
            <person name="Yu W.X."/>
            <person name="Mu D.S."/>
            <person name="Du J.Z."/>
            <person name="Liang Y.Q."/>
        </authorList>
    </citation>
    <scope>NUCLEOTIDE SEQUENCE</scope>
    <source>
        <strain evidence="1">A06</strain>
    </source>
</reference>
<evidence type="ECO:0000313" key="2">
    <source>
        <dbReference type="Proteomes" id="UP001163821"/>
    </source>
</evidence>
<dbReference type="AlphaFoldDB" id="A0AA42C7J7"/>
<gene>
    <name evidence="1" type="ORF">N2K84_20180</name>
</gene>